<protein>
    <submittedName>
        <fullName evidence="1">Uncharacterized protein</fullName>
    </submittedName>
</protein>
<name>X0T2V4_9ZZZZ</name>
<organism evidence="1">
    <name type="scientific">marine sediment metagenome</name>
    <dbReference type="NCBI Taxonomy" id="412755"/>
    <lineage>
        <taxon>unclassified sequences</taxon>
        <taxon>metagenomes</taxon>
        <taxon>ecological metagenomes</taxon>
    </lineage>
</organism>
<dbReference type="EMBL" id="BARS01005246">
    <property type="protein sequence ID" value="GAF70385.1"/>
    <property type="molecule type" value="Genomic_DNA"/>
</dbReference>
<sequence>YSNYEHEKIAEKDGGLPPEKVEALIAGLPTHFDDLRQHKWSTKLRRL</sequence>
<evidence type="ECO:0000313" key="1">
    <source>
        <dbReference type="EMBL" id="GAF70385.1"/>
    </source>
</evidence>
<reference evidence="1" key="1">
    <citation type="journal article" date="2014" name="Front. Microbiol.">
        <title>High frequency of phylogenetically diverse reductive dehalogenase-homologous genes in deep subseafloor sedimentary metagenomes.</title>
        <authorList>
            <person name="Kawai M."/>
            <person name="Futagami T."/>
            <person name="Toyoda A."/>
            <person name="Takaki Y."/>
            <person name="Nishi S."/>
            <person name="Hori S."/>
            <person name="Arai W."/>
            <person name="Tsubouchi T."/>
            <person name="Morono Y."/>
            <person name="Uchiyama I."/>
            <person name="Ito T."/>
            <person name="Fujiyama A."/>
            <person name="Inagaki F."/>
            <person name="Takami H."/>
        </authorList>
    </citation>
    <scope>NUCLEOTIDE SEQUENCE</scope>
    <source>
        <strain evidence="1">Expedition CK06-06</strain>
    </source>
</reference>
<accession>X0T2V4</accession>
<feature type="non-terminal residue" evidence="1">
    <location>
        <position position="1"/>
    </location>
</feature>
<proteinExistence type="predicted"/>
<comment type="caution">
    <text evidence="1">The sequence shown here is derived from an EMBL/GenBank/DDBJ whole genome shotgun (WGS) entry which is preliminary data.</text>
</comment>
<dbReference type="AlphaFoldDB" id="X0T2V4"/>
<gene>
    <name evidence="1" type="ORF">S01H1_10269</name>
</gene>